<dbReference type="Proteomes" id="UP001060085">
    <property type="component" value="Linkage Group LG07"/>
</dbReference>
<accession>A0ACB9ZZ19</accession>
<keyword evidence="2" id="KW-1185">Reference proteome</keyword>
<comment type="caution">
    <text evidence="1">The sequence shown here is derived from an EMBL/GenBank/DDBJ whole genome shotgun (WGS) entry which is preliminary data.</text>
</comment>
<name>A0ACB9ZZ19_CATRO</name>
<evidence type="ECO:0000313" key="2">
    <source>
        <dbReference type="Proteomes" id="UP001060085"/>
    </source>
</evidence>
<proteinExistence type="predicted"/>
<evidence type="ECO:0000313" key="1">
    <source>
        <dbReference type="EMBL" id="KAI5653422.1"/>
    </source>
</evidence>
<organism evidence="1 2">
    <name type="scientific">Catharanthus roseus</name>
    <name type="common">Madagascar periwinkle</name>
    <name type="synonym">Vinca rosea</name>
    <dbReference type="NCBI Taxonomy" id="4058"/>
    <lineage>
        <taxon>Eukaryota</taxon>
        <taxon>Viridiplantae</taxon>
        <taxon>Streptophyta</taxon>
        <taxon>Embryophyta</taxon>
        <taxon>Tracheophyta</taxon>
        <taxon>Spermatophyta</taxon>
        <taxon>Magnoliopsida</taxon>
        <taxon>eudicotyledons</taxon>
        <taxon>Gunneridae</taxon>
        <taxon>Pentapetalae</taxon>
        <taxon>asterids</taxon>
        <taxon>lamiids</taxon>
        <taxon>Gentianales</taxon>
        <taxon>Apocynaceae</taxon>
        <taxon>Rauvolfioideae</taxon>
        <taxon>Vinceae</taxon>
        <taxon>Catharanthinae</taxon>
        <taxon>Catharanthus</taxon>
    </lineage>
</organism>
<dbReference type="EMBL" id="CM044707">
    <property type="protein sequence ID" value="KAI5653422.1"/>
    <property type="molecule type" value="Genomic_DNA"/>
</dbReference>
<protein>
    <submittedName>
        <fullName evidence="1">Uncharacterized protein</fullName>
    </submittedName>
</protein>
<gene>
    <name evidence="1" type="ORF">M9H77_30609</name>
</gene>
<reference evidence="2" key="1">
    <citation type="journal article" date="2023" name="Nat. Plants">
        <title>Single-cell RNA sequencing provides a high-resolution roadmap for understanding the multicellular compartmentation of specialized metabolism.</title>
        <authorList>
            <person name="Sun S."/>
            <person name="Shen X."/>
            <person name="Li Y."/>
            <person name="Li Y."/>
            <person name="Wang S."/>
            <person name="Li R."/>
            <person name="Zhang H."/>
            <person name="Shen G."/>
            <person name="Guo B."/>
            <person name="Wei J."/>
            <person name="Xu J."/>
            <person name="St-Pierre B."/>
            <person name="Chen S."/>
            <person name="Sun C."/>
        </authorList>
    </citation>
    <scope>NUCLEOTIDE SEQUENCE [LARGE SCALE GENOMIC DNA]</scope>
</reference>
<sequence>MSTIDFRLPLPPTVGSRHTTAREDRDLPPMIREQDLKDYKSNQGSKQRIRASAEQLERRARAWFGIKFRPLNSLLSLYFPYLCHQLEFIVRVLETEKGRTP</sequence>